<dbReference type="Pfam" id="PF13424">
    <property type="entry name" value="TPR_12"/>
    <property type="match status" value="1"/>
</dbReference>
<dbReference type="InterPro" id="IPR036388">
    <property type="entry name" value="WH-like_DNA-bd_sf"/>
</dbReference>
<dbReference type="Gene3D" id="1.10.10.10">
    <property type="entry name" value="Winged helix-like DNA-binding domain superfamily/Winged helix DNA-binding domain"/>
    <property type="match status" value="1"/>
</dbReference>
<dbReference type="Pfam" id="PF03704">
    <property type="entry name" value="BTAD"/>
    <property type="match status" value="1"/>
</dbReference>
<dbReference type="SMART" id="SM00862">
    <property type="entry name" value="Trans_reg_C"/>
    <property type="match status" value="1"/>
</dbReference>
<evidence type="ECO:0000256" key="3">
    <source>
        <dbReference type="ARBA" id="ARBA00023125"/>
    </source>
</evidence>
<accession>A0A9Y2N060</accession>
<dbReference type="PANTHER" id="PTHR35807:SF1">
    <property type="entry name" value="TRANSCRIPTIONAL REGULATOR REDD"/>
    <property type="match status" value="1"/>
</dbReference>
<dbReference type="CDD" id="cd15831">
    <property type="entry name" value="BTAD"/>
    <property type="match status" value="1"/>
</dbReference>
<dbReference type="InterPro" id="IPR019734">
    <property type="entry name" value="TPR_rpt"/>
</dbReference>
<evidence type="ECO:0000256" key="4">
    <source>
        <dbReference type="ARBA" id="ARBA00023163"/>
    </source>
</evidence>
<dbReference type="PROSITE" id="PS50005">
    <property type="entry name" value="TPR"/>
    <property type="match status" value="1"/>
</dbReference>
<dbReference type="InterPro" id="IPR051677">
    <property type="entry name" value="AfsR-DnrI-RedD_regulator"/>
</dbReference>
<dbReference type="PANTHER" id="PTHR35807">
    <property type="entry name" value="TRANSCRIPTIONAL REGULATOR REDD-RELATED"/>
    <property type="match status" value="1"/>
</dbReference>
<keyword evidence="10" id="KW-1185">Reference proteome</keyword>
<dbReference type="Gene3D" id="1.25.40.10">
    <property type="entry name" value="Tetratricopeptide repeat domain"/>
    <property type="match status" value="2"/>
</dbReference>
<evidence type="ECO:0000313" key="9">
    <source>
        <dbReference type="EMBL" id="WIX81642.1"/>
    </source>
</evidence>
<dbReference type="AlphaFoldDB" id="A0A9Y2N060"/>
<keyword evidence="3 6" id="KW-0238">DNA-binding</keyword>
<dbReference type="SUPFAM" id="SSF52540">
    <property type="entry name" value="P-loop containing nucleoside triphosphate hydrolases"/>
    <property type="match status" value="1"/>
</dbReference>
<dbReference type="Pfam" id="PF13374">
    <property type="entry name" value="TPR_10"/>
    <property type="match status" value="1"/>
</dbReference>
<dbReference type="InterPro" id="IPR001867">
    <property type="entry name" value="OmpR/PhoB-type_DNA-bd"/>
</dbReference>
<evidence type="ECO:0000256" key="5">
    <source>
        <dbReference type="PROSITE-ProRule" id="PRU00339"/>
    </source>
</evidence>
<dbReference type="InterPro" id="IPR027417">
    <property type="entry name" value="P-loop_NTPase"/>
</dbReference>
<dbReference type="Gene3D" id="3.40.50.300">
    <property type="entry name" value="P-loop containing nucleotide triphosphate hydrolases"/>
    <property type="match status" value="1"/>
</dbReference>
<name>A0A9Y2N060_9PSEU</name>
<feature type="repeat" description="TPR" evidence="5">
    <location>
        <begin position="696"/>
        <end position="729"/>
    </location>
</feature>
<dbReference type="GO" id="GO:0006355">
    <property type="term" value="P:regulation of DNA-templated transcription"/>
    <property type="evidence" value="ECO:0007669"/>
    <property type="project" value="InterPro"/>
</dbReference>
<feature type="region of interest" description="Disordered" evidence="7">
    <location>
        <begin position="238"/>
        <end position="258"/>
    </location>
</feature>
<dbReference type="GO" id="GO:0043531">
    <property type="term" value="F:ADP binding"/>
    <property type="evidence" value="ECO:0007669"/>
    <property type="project" value="InterPro"/>
</dbReference>
<dbReference type="SMART" id="SM01043">
    <property type="entry name" value="BTAD"/>
    <property type="match status" value="1"/>
</dbReference>
<evidence type="ECO:0000259" key="8">
    <source>
        <dbReference type="PROSITE" id="PS51755"/>
    </source>
</evidence>
<comment type="similarity">
    <text evidence="1">Belongs to the AfsR/DnrI/RedD regulatory family.</text>
</comment>
<dbReference type="SUPFAM" id="SSF48452">
    <property type="entry name" value="TPR-like"/>
    <property type="match status" value="2"/>
</dbReference>
<dbReference type="InterPro" id="IPR005158">
    <property type="entry name" value="BTAD"/>
</dbReference>
<protein>
    <submittedName>
        <fullName evidence="9">BTAD domain-containing putative transcriptional regulator</fullName>
    </submittedName>
</protein>
<proteinExistence type="inferred from homology"/>
<dbReference type="InterPro" id="IPR011990">
    <property type="entry name" value="TPR-like_helical_dom_sf"/>
</dbReference>
<dbReference type="RefSeq" id="WP_285972229.1">
    <property type="nucleotide sequence ID" value="NZ_CP127294.1"/>
</dbReference>
<keyword evidence="4" id="KW-0804">Transcription</keyword>
<feature type="DNA-binding region" description="OmpR/PhoB-type" evidence="6">
    <location>
        <begin position="1"/>
        <end position="95"/>
    </location>
</feature>
<dbReference type="InterPro" id="IPR016032">
    <property type="entry name" value="Sig_transdc_resp-reg_C-effctor"/>
</dbReference>
<gene>
    <name evidence="9" type="ORF">QRX50_13210</name>
</gene>
<dbReference type="Proteomes" id="UP001236014">
    <property type="component" value="Chromosome"/>
</dbReference>
<dbReference type="GO" id="GO:0003677">
    <property type="term" value="F:DNA binding"/>
    <property type="evidence" value="ECO:0007669"/>
    <property type="project" value="UniProtKB-UniRule"/>
</dbReference>
<sequence>MTKVRFGLLGPVEAHVAGEPVDLGHARQRWVLAALLADANRPVSTERLVERVWADEPPYRAHRLLASYLSRLRRTLAAAEGVEIKHGPSGYVLTTPPGSVDVLRFRALVAQARAGRRPELFDEALALWRDDAFAGLDTPWADAARETLAAERLSAQLDRTDLALQLGEHNAVLADAAQRAAAFPLDERIAGQLMLARYRAGRQAGALEEYDRIRRRLADEFGADPGPALRELHQRILTTDPELSPPRETPVPRQLPAPPRWFVGRDAELAELDAAMAGGSGTVAISAIGGAGGIGKTSLALRWAHRNVARFPDGQLYVNLRGFDPAGAPLRPEAVVRHFLDAFGVAPAAVPADPEGGFALYRSLAAGRRLLVVLDNARDAAQVERLLPGSETCTVMITSRHRLGGLGVRGAQLLDLGELAEREARELLTRHLGDRRVAAEPAAVDDLVRWCGGLPLAISVVASRAGANPRFRLEVLARELADTSARLDALDAGDLATNVRAVFSWSYEALDAGARRVFRLLGAVPGPDVSLAGASALAGLERPRALLRRLVDAHLLQEHLPGRYRMHDLLRLYADELVTPPERAEALRRFTDFLLHTAGVANRLLRPERQSIDLPEATAPPLADRRAATRWFDDEQHSLRATLDSAVRRGAHEDVWRLAWSVSGYHVIHGQLVEDLTAWQAGLTAARALDDPEPQAIAAMYLGTAYTRTGSHDQALRHLREALSLAQQADLAADAARALGWALGQSGDFDGALHHTAAALKHYRATGNGLRQADALNTLGWYSAQLGFLAEAREHCEQALVLCRKHGHHRAETVTLDSLGYIASAMGEREEALAHYTAALALARDTEDAYDEPVILANLGDTHAALGDLAAARDVRSRARELFQAHGRTGDAERMAAKLASAEQ</sequence>
<dbReference type="SUPFAM" id="SSF46894">
    <property type="entry name" value="C-terminal effector domain of the bipartite response regulators"/>
    <property type="match status" value="1"/>
</dbReference>
<evidence type="ECO:0000313" key="10">
    <source>
        <dbReference type="Proteomes" id="UP001236014"/>
    </source>
</evidence>
<dbReference type="KEGG" id="acab:QRX50_13210"/>
<dbReference type="EMBL" id="CP127294">
    <property type="protein sequence ID" value="WIX81642.1"/>
    <property type="molecule type" value="Genomic_DNA"/>
</dbReference>
<feature type="domain" description="OmpR/PhoB-type" evidence="8">
    <location>
        <begin position="1"/>
        <end position="95"/>
    </location>
</feature>
<dbReference type="GO" id="GO:0000160">
    <property type="term" value="P:phosphorelay signal transduction system"/>
    <property type="evidence" value="ECO:0007669"/>
    <property type="project" value="InterPro"/>
</dbReference>
<dbReference type="Pfam" id="PF00486">
    <property type="entry name" value="Trans_reg_C"/>
    <property type="match status" value="1"/>
</dbReference>
<keyword evidence="2" id="KW-0805">Transcription regulation</keyword>
<evidence type="ECO:0000256" key="6">
    <source>
        <dbReference type="PROSITE-ProRule" id="PRU01091"/>
    </source>
</evidence>
<organism evidence="9 10">
    <name type="scientific">Amycolatopsis carbonis</name>
    <dbReference type="NCBI Taxonomy" id="715471"/>
    <lineage>
        <taxon>Bacteria</taxon>
        <taxon>Bacillati</taxon>
        <taxon>Actinomycetota</taxon>
        <taxon>Actinomycetes</taxon>
        <taxon>Pseudonocardiales</taxon>
        <taxon>Pseudonocardiaceae</taxon>
        <taxon>Amycolatopsis</taxon>
    </lineage>
</organism>
<keyword evidence="5" id="KW-0802">TPR repeat</keyword>
<evidence type="ECO:0000256" key="2">
    <source>
        <dbReference type="ARBA" id="ARBA00023015"/>
    </source>
</evidence>
<dbReference type="PROSITE" id="PS51755">
    <property type="entry name" value="OMPR_PHOB"/>
    <property type="match status" value="1"/>
</dbReference>
<dbReference type="PRINTS" id="PR00364">
    <property type="entry name" value="DISEASERSIST"/>
</dbReference>
<feature type="compositionally biased region" description="Pro residues" evidence="7">
    <location>
        <begin position="243"/>
        <end position="258"/>
    </location>
</feature>
<dbReference type="SMART" id="SM00028">
    <property type="entry name" value="TPR"/>
    <property type="match status" value="5"/>
</dbReference>
<reference evidence="9 10" key="1">
    <citation type="submission" date="2023-06" db="EMBL/GenBank/DDBJ databases">
        <authorList>
            <person name="Oyuntsetseg B."/>
            <person name="Kim S.B."/>
        </authorList>
    </citation>
    <scope>NUCLEOTIDE SEQUENCE [LARGE SCALE GENOMIC DNA]</scope>
    <source>
        <strain evidence="9 10">2-15</strain>
    </source>
</reference>
<evidence type="ECO:0000256" key="7">
    <source>
        <dbReference type="SAM" id="MobiDB-lite"/>
    </source>
</evidence>
<evidence type="ECO:0000256" key="1">
    <source>
        <dbReference type="ARBA" id="ARBA00005820"/>
    </source>
</evidence>